<evidence type="ECO:0000313" key="9">
    <source>
        <dbReference type="Proteomes" id="UP000598297"/>
    </source>
</evidence>
<dbReference type="InterPro" id="IPR013154">
    <property type="entry name" value="ADH-like_N"/>
</dbReference>
<accession>A0A964V0A2</accession>
<comment type="caution">
    <text evidence="8">The sequence shown here is derived from an EMBL/GenBank/DDBJ whole genome shotgun (WGS) entry which is preliminary data.</text>
</comment>
<dbReference type="Pfam" id="PF08240">
    <property type="entry name" value="ADH_N"/>
    <property type="match status" value="1"/>
</dbReference>
<comment type="similarity">
    <text evidence="2 6">Belongs to the zinc-containing alcohol dehydrogenase family.</text>
</comment>
<dbReference type="Proteomes" id="UP000598297">
    <property type="component" value="Unassembled WGS sequence"/>
</dbReference>
<dbReference type="FunFam" id="3.40.50.720:FF:000003">
    <property type="entry name" value="S-(hydroxymethyl)glutathione dehydrogenase"/>
    <property type="match status" value="1"/>
</dbReference>
<evidence type="ECO:0000256" key="4">
    <source>
        <dbReference type="ARBA" id="ARBA00022833"/>
    </source>
</evidence>
<evidence type="ECO:0000256" key="1">
    <source>
        <dbReference type="ARBA" id="ARBA00001947"/>
    </source>
</evidence>
<evidence type="ECO:0000256" key="3">
    <source>
        <dbReference type="ARBA" id="ARBA00022723"/>
    </source>
</evidence>
<sequence>MRTRAAVLRAGDAPFTLEDVELAEPGPGEVLVRVAAAGMCHTDLSGRRPRPAGAELLPAILGHEGAGVVESTGSGVTRVRPGDHVVLSFDSCGWCRQCLAGAPSYCEEFRERNLTGRRVDGSTGAVAADGTELSSRWFAQSSFAHHCVATERSVVTVDPDLPLDVLAPLGCGVQTGAGSILIGLGVTAGASVAVFGSGAVGLSAVLAARLAGAARIVAVDLHAKRRELALELGATHALDGADPDLVAQLQEITGGGLDHAFDTTGVPSVMRSAVEALGPRGALGLAAGADVLLELPPPLLAGRTVTFLLEGDAVPQTFIPQLIEHWQQGRFPFDRMIRPYAFDAINDAEQDSRSGETIKPVLVI</sequence>
<evidence type="ECO:0000256" key="5">
    <source>
        <dbReference type="ARBA" id="ARBA00023002"/>
    </source>
</evidence>
<dbReference type="InterPro" id="IPR011032">
    <property type="entry name" value="GroES-like_sf"/>
</dbReference>
<evidence type="ECO:0000259" key="7">
    <source>
        <dbReference type="SMART" id="SM00829"/>
    </source>
</evidence>
<dbReference type="RefSeq" id="WP_161704655.1">
    <property type="nucleotide sequence ID" value="NZ_JAAAHS010000439.1"/>
</dbReference>
<dbReference type="EMBL" id="JAAAHS010000439">
    <property type="protein sequence ID" value="NBE56192.1"/>
    <property type="molecule type" value="Genomic_DNA"/>
</dbReference>
<name>A0A964V0A2_9ACTN</name>
<dbReference type="InterPro" id="IPR020843">
    <property type="entry name" value="ER"/>
</dbReference>
<keyword evidence="5" id="KW-0560">Oxidoreductase</keyword>
<evidence type="ECO:0000256" key="2">
    <source>
        <dbReference type="ARBA" id="ARBA00008072"/>
    </source>
</evidence>
<dbReference type="SUPFAM" id="SSF50129">
    <property type="entry name" value="GroES-like"/>
    <property type="match status" value="1"/>
</dbReference>
<dbReference type="GO" id="GO:0016491">
    <property type="term" value="F:oxidoreductase activity"/>
    <property type="evidence" value="ECO:0007669"/>
    <property type="project" value="UniProtKB-KW"/>
</dbReference>
<feature type="domain" description="Enoyl reductase (ER)" evidence="7">
    <location>
        <begin position="11"/>
        <end position="362"/>
    </location>
</feature>
<dbReference type="PANTHER" id="PTHR43350:SF21">
    <property type="entry name" value="S-NITROSOMYCOTHIOL REDUCTASE MSCR"/>
    <property type="match status" value="1"/>
</dbReference>
<keyword evidence="3 6" id="KW-0479">Metal-binding</keyword>
<keyword evidence="4 6" id="KW-0862">Zinc</keyword>
<dbReference type="SMART" id="SM00829">
    <property type="entry name" value="PKS_ER"/>
    <property type="match status" value="1"/>
</dbReference>
<dbReference type="GO" id="GO:0008270">
    <property type="term" value="F:zinc ion binding"/>
    <property type="evidence" value="ECO:0007669"/>
    <property type="project" value="InterPro"/>
</dbReference>
<dbReference type="SUPFAM" id="SSF51735">
    <property type="entry name" value="NAD(P)-binding Rossmann-fold domains"/>
    <property type="match status" value="1"/>
</dbReference>
<dbReference type="CDD" id="cd08278">
    <property type="entry name" value="benzyl_alcohol_DH"/>
    <property type="match status" value="1"/>
</dbReference>
<comment type="cofactor">
    <cofactor evidence="1 6">
        <name>Zn(2+)</name>
        <dbReference type="ChEBI" id="CHEBI:29105"/>
    </cofactor>
</comment>
<dbReference type="OrthoDB" id="334894at2"/>
<proteinExistence type="inferred from homology"/>
<evidence type="ECO:0000313" key="8">
    <source>
        <dbReference type="EMBL" id="NBE56192.1"/>
    </source>
</evidence>
<dbReference type="PANTHER" id="PTHR43350">
    <property type="entry name" value="NAD-DEPENDENT ALCOHOL DEHYDROGENASE"/>
    <property type="match status" value="1"/>
</dbReference>
<dbReference type="Gene3D" id="3.40.50.720">
    <property type="entry name" value="NAD(P)-binding Rossmann-like Domain"/>
    <property type="match status" value="1"/>
</dbReference>
<dbReference type="Gene3D" id="3.90.180.10">
    <property type="entry name" value="Medium-chain alcohol dehydrogenases, catalytic domain"/>
    <property type="match status" value="1"/>
</dbReference>
<dbReference type="InterPro" id="IPR036291">
    <property type="entry name" value="NAD(P)-bd_dom_sf"/>
</dbReference>
<evidence type="ECO:0000256" key="6">
    <source>
        <dbReference type="RuleBase" id="RU361277"/>
    </source>
</evidence>
<dbReference type="InterPro" id="IPR002328">
    <property type="entry name" value="ADH_Zn_CS"/>
</dbReference>
<reference evidence="8" key="1">
    <citation type="submission" date="2020-01" db="EMBL/GenBank/DDBJ databases">
        <title>Whole-genome analyses of novel actinobacteria.</title>
        <authorList>
            <person name="Sahin N."/>
        </authorList>
    </citation>
    <scope>NUCLEOTIDE SEQUENCE</scope>
    <source>
        <strain evidence="8">YC537</strain>
    </source>
</reference>
<dbReference type="AlphaFoldDB" id="A0A964V0A2"/>
<dbReference type="PROSITE" id="PS00059">
    <property type="entry name" value="ADH_ZINC"/>
    <property type="match status" value="1"/>
</dbReference>
<dbReference type="InterPro" id="IPR013149">
    <property type="entry name" value="ADH-like_C"/>
</dbReference>
<keyword evidence="9" id="KW-1185">Reference proteome</keyword>
<dbReference type="Pfam" id="PF00107">
    <property type="entry name" value="ADH_zinc_N"/>
    <property type="match status" value="1"/>
</dbReference>
<protein>
    <submittedName>
        <fullName evidence="8">Alcohol dehydrogenase catalytic domain-containing protein</fullName>
    </submittedName>
</protein>
<gene>
    <name evidence="8" type="ORF">GUY60_33130</name>
</gene>
<organism evidence="8 9">
    <name type="scientific">Streptomyces boluensis</name>
    <dbReference type="NCBI Taxonomy" id="1775135"/>
    <lineage>
        <taxon>Bacteria</taxon>
        <taxon>Bacillati</taxon>
        <taxon>Actinomycetota</taxon>
        <taxon>Actinomycetes</taxon>
        <taxon>Kitasatosporales</taxon>
        <taxon>Streptomycetaceae</taxon>
        <taxon>Streptomyces</taxon>
    </lineage>
</organism>